<dbReference type="EMBL" id="ADLS01000011">
    <property type="protein sequence ID" value="EGX71547.1"/>
    <property type="molecule type" value="Genomic_DNA"/>
</dbReference>
<dbReference type="GO" id="GO:0005886">
    <property type="term" value="C:plasma membrane"/>
    <property type="evidence" value="ECO:0007669"/>
    <property type="project" value="UniProtKB-SubCell"/>
</dbReference>
<dbReference type="PATRIC" id="fig|742742.3.peg.900"/>
<dbReference type="eggNOG" id="COG0697">
    <property type="taxonomic scope" value="Bacteria"/>
</dbReference>
<dbReference type="InterPro" id="IPR050638">
    <property type="entry name" value="AA-Vitamin_Transporters"/>
</dbReference>
<evidence type="ECO:0000256" key="7">
    <source>
        <dbReference type="SAM" id="Phobius"/>
    </source>
</evidence>
<organism evidence="9 10">
    <name type="scientific">Collinsella tanakaei YIT 12063</name>
    <dbReference type="NCBI Taxonomy" id="742742"/>
    <lineage>
        <taxon>Bacteria</taxon>
        <taxon>Bacillati</taxon>
        <taxon>Actinomycetota</taxon>
        <taxon>Coriobacteriia</taxon>
        <taxon>Coriobacteriales</taxon>
        <taxon>Coriobacteriaceae</taxon>
        <taxon>Collinsella</taxon>
    </lineage>
</organism>
<protein>
    <recommendedName>
        <fullName evidence="8">EamA domain-containing protein</fullName>
    </recommendedName>
</protein>
<feature type="transmembrane region" description="Helical" evidence="7">
    <location>
        <begin position="242"/>
        <end position="259"/>
    </location>
</feature>
<feature type="transmembrane region" description="Helical" evidence="7">
    <location>
        <begin position="271"/>
        <end position="291"/>
    </location>
</feature>
<dbReference type="InterPro" id="IPR037185">
    <property type="entry name" value="EmrE-like"/>
</dbReference>
<evidence type="ECO:0000256" key="3">
    <source>
        <dbReference type="ARBA" id="ARBA00022475"/>
    </source>
</evidence>
<feature type="transmembrane region" description="Helical" evidence="7">
    <location>
        <begin position="185"/>
        <end position="202"/>
    </location>
</feature>
<comment type="similarity">
    <text evidence="2">Belongs to the EamA transporter family.</text>
</comment>
<feature type="transmembrane region" description="Helical" evidence="7">
    <location>
        <begin position="154"/>
        <end position="173"/>
    </location>
</feature>
<evidence type="ECO:0000256" key="6">
    <source>
        <dbReference type="ARBA" id="ARBA00023136"/>
    </source>
</evidence>
<feature type="transmembrane region" description="Helical" evidence="7">
    <location>
        <begin position="58"/>
        <end position="84"/>
    </location>
</feature>
<feature type="transmembrane region" description="Helical" evidence="7">
    <location>
        <begin position="90"/>
        <end position="110"/>
    </location>
</feature>
<keyword evidence="5 7" id="KW-1133">Transmembrane helix</keyword>
<comment type="caution">
    <text evidence="9">The sequence shown here is derived from an EMBL/GenBank/DDBJ whole genome shotgun (WGS) entry which is preliminary data.</text>
</comment>
<evidence type="ECO:0000313" key="10">
    <source>
        <dbReference type="Proteomes" id="UP000004830"/>
    </source>
</evidence>
<feature type="domain" description="EamA" evidence="8">
    <location>
        <begin position="213"/>
        <end position="344"/>
    </location>
</feature>
<dbReference type="HOGENOM" id="CLU_033863_19_0_11"/>
<proteinExistence type="inferred from homology"/>
<accession>G1WHX2</accession>
<dbReference type="Proteomes" id="UP000004830">
    <property type="component" value="Unassembled WGS sequence"/>
</dbReference>
<feature type="transmembrane region" description="Helical" evidence="7">
    <location>
        <begin position="130"/>
        <end position="148"/>
    </location>
</feature>
<dbReference type="SUPFAM" id="SSF103481">
    <property type="entry name" value="Multidrug resistance efflux transporter EmrE"/>
    <property type="match status" value="2"/>
</dbReference>
<dbReference type="AlphaFoldDB" id="G1WHX2"/>
<name>G1WHX2_9ACTN</name>
<dbReference type="STRING" id="742742.HMPREF9452_00935"/>
<keyword evidence="4 7" id="KW-0812">Transmembrane</keyword>
<reference evidence="9 10" key="1">
    <citation type="submission" date="2011-06" db="EMBL/GenBank/DDBJ databases">
        <title>The Genome Sequence of Collinsella tanakaei YIT 12063.</title>
        <authorList>
            <consortium name="The Broad Institute Genome Sequencing Platform"/>
            <person name="Earl A."/>
            <person name="Ward D."/>
            <person name="Feldgarden M."/>
            <person name="Gevers D."/>
            <person name="Morotomi M."/>
            <person name="Young S.K."/>
            <person name="Zeng Q."/>
            <person name="Gargeya S."/>
            <person name="Fitzgerald M."/>
            <person name="Haas B."/>
            <person name="Abouelleil A."/>
            <person name="Alvarado L."/>
            <person name="Arachchi H.M."/>
            <person name="Berlin A."/>
            <person name="Brown A."/>
            <person name="Chapman S.B."/>
            <person name="Chen Z."/>
            <person name="Dunbar C."/>
            <person name="Freedman E."/>
            <person name="Gearin G."/>
            <person name="Gellesch M."/>
            <person name="Goldberg J."/>
            <person name="Griggs A."/>
            <person name="Gujja S."/>
            <person name="Heiman D."/>
            <person name="Howarth C."/>
            <person name="Larson L."/>
            <person name="Lui A."/>
            <person name="MacDonald P.J.P."/>
            <person name="Mehta T."/>
            <person name="Montmayeur A."/>
            <person name="Murphy C."/>
            <person name="Neiman D."/>
            <person name="Pearson M."/>
            <person name="Priest M."/>
            <person name="Roberts A."/>
            <person name="Saif S."/>
            <person name="Shea T."/>
            <person name="Shenoy N."/>
            <person name="Sisk P."/>
            <person name="Stolte C."/>
            <person name="Sykes S."/>
            <person name="Wortman J."/>
            <person name="Nusbaum C."/>
            <person name="Birren B."/>
        </authorList>
    </citation>
    <scope>NUCLEOTIDE SEQUENCE [LARGE SCALE GENOMIC DNA]</scope>
    <source>
        <strain evidence="9 10">YIT 12063</strain>
    </source>
</reference>
<dbReference type="PANTHER" id="PTHR32322">
    <property type="entry name" value="INNER MEMBRANE TRANSPORTER"/>
    <property type="match status" value="1"/>
</dbReference>
<evidence type="ECO:0000256" key="4">
    <source>
        <dbReference type="ARBA" id="ARBA00022692"/>
    </source>
</evidence>
<evidence type="ECO:0000259" key="8">
    <source>
        <dbReference type="Pfam" id="PF00892"/>
    </source>
</evidence>
<feature type="transmembrane region" description="Helical" evidence="7">
    <location>
        <begin position="214"/>
        <end position="235"/>
    </location>
</feature>
<dbReference type="InterPro" id="IPR000620">
    <property type="entry name" value="EamA_dom"/>
</dbReference>
<keyword evidence="10" id="KW-1185">Reference proteome</keyword>
<keyword evidence="3" id="KW-1003">Cell membrane</keyword>
<gene>
    <name evidence="9" type="ORF">HMPREF9452_00935</name>
</gene>
<dbReference type="GeneID" id="62758673"/>
<keyword evidence="6 7" id="KW-0472">Membrane</keyword>
<sequence>MTSKLAGSENQTGAHAAEAIAENAVDEEHMPSDGRDAMSRAQRKAWRERLNDKAARQALVGVVATLAGGTFWGFSGTCASFLFANYDIDTMWLTCIRQILAGATFLIVVLMFDRKRLFTLLTTPKHLKTLLLLAAFGVFFNQFFYLLAVRLTNAGTATVLQCLQLVLIMAYTCVTVRRLPRRRELAGLLLAFGGTYLIATGGDPTQLAIPPEGLAVGLIAAVGAACMSIIPTSILPIYGSSIVTGTAMFISGIVSSIFIQPWNNVPALDGVGWGALLVLIFVGSCLAYALYLQGVKDIGSVRASLLGTVEPVSATVTSALFLGTFFAPTDIVGFALIIFMVFLTA</sequence>
<dbReference type="RefSeq" id="WP_009140970.1">
    <property type="nucleotide sequence ID" value="NZ_JH126468.1"/>
</dbReference>
<evidence type="ECO:0000313" key="9">
    <source>
        <dbReference type="EMBL" id="EGX71547.1"/>
    </source>
</evidence>
<evidence type="ECO:0000256" key="2">
    <source>
        <dbReference type="ARBA" id="ARBA00007362"/>
    </source>
</evidence>
<feature type="domain" description="EamA" evidence="8">
    <location>
        <begin position="60"/>
        <end position="199"/>
    </location>
</feature>
<comment type="subcellular location">
    <subcellularLocation>
        <location evidence="1">Cell membrane</location>
        <topology evidence="1">Multi-pass membrane protein</topology>
    </subcellularLocation>
</comment>
<dbReference type="Pfam" id="PF00892">
    <property type="entry name" value="EamA"/>
    <property type="match status" value="2"/>
</dbReference>
<dbReference type="OrthoDB" id="9810818at2"/>
<evidence type="ECO:0000256" key="5">
    <source>
        <dbReference type="ARBA" id="ARBA00022989"/>
    </source>
</evidence>
<dbReference type="PANTHER" id="PTHR32322:SF18">
    <property type="entry name" value="S-ADENOSYLMETHIONINE_S-ADENOSYLHOMOCYSTEINE TRANSPORTER"/>
    <property type="match status" value="1"/>
</dbReference>
<feature type="transmembrane region" description="Helical" evidence="7">
    <location>
        <begin position="312"/>
        <end position="343"/>
    </location>
</feature>
<evidence type="ECO:0000256" key="1">
    <source>
        <dbReference type="ARBA" id="ARBA00004651"/>
    </source>
</evidence>